<evidence type="ECO:0000256" key="5">
    <source>
        <dbReference type="ARBA" id="ARBA00023136"/>
    </source>
</evidence>
<feature type="domain" description="ABC3 transporter permease C-terminal" evidence="7">
    <location>
        <begin position="295"/>
        <end position="406"/>
    </location>
</feature>
<feature type="transmembrane region" description="Helical" evidence="6">
    <location>
        <begin position="291"/>
        <end position="313"/>
    </location>
</feature>
<dbReference type="AlphaFoldDB" id="A0A6C0GRA9"/>
<evidence type="ECO:0000259" key="8">
    <source>
        <dbReference type="Pfam" id="PF12704"/>
    </source>
</evidence>
<feature type="domain" description="MacB-like periplasmic core" evidence="8">
    <location>
        <begin position="25"/>
        <end position="239"/>
    </location>
</feature>
<feature type="transmembrane region" description="Helical" evidence="6">
    <location>
        <begin position="379"/>
        <end position="404"/>
    </location>
</feature>
<evidence type="ECO:0000256" key="2">
    <source>
        <dbReference type="ARBA" id="ARBA00022475"/>
    </source>
</evidence>
<evidence type="ECO:0000256" key="4">
    <source>
        <dbReference type="ARBA" id="ARBA00022989"/>
    </source>
</evidence>
<keyword evidence="4 6" id="KW-1133">Transmembrane helix</keyword>
<evidence type="ECO:0000256" key="6">
    <source>
        <dbReference type="SAM" id="Phobius"/>
    </source>
</evidence>
<dbReference type="GO" id="GO:0005886">
    <property type="term" value="C:plasma membrane"/>
    <property type="evidence" value="ECO:0007669"/>
    <property type="project" value="UniProtKB-SubCell"/>
</dbReference>
<keyword evidence="2" id="KW-1003">Cell membrane</keyword>
<proteinExistence type="predicted"/>
<dbReference type="KEGG" id="rhoz:GXP67_27320"/>
<evidence type="ECO:0000313" key="9">
    <source>
        <dbReference type="EMBL" id="QHT70092.1"/>
    </source>
</evidence>
<protein>
    <submittedName>
        <fullName evidence="9">ABC transporter permease</fullName>
    </submittedName>
</protein>
<keyword evidence="3 6" id="KW-0812">Transmembrane</keyword>
<dbReference type="RefSeq" id="WP_162446075.1">
    <property type="nucleotide sequence ID" value="NZ_CP048222.1"/>
</dbReference>
<reference evidence="9 10" key="1">
    <citation type="submission" date="2020-01" db="EMBL/GenBank/DDBJ databases">
        <authorList>
            <person name="Kim M.K."/>
        </authorList>
    </citation>
    <scope>NUCLEOTIDE SEQUENCE [LARGE SCALE GENOMIC DNA]</scope>
    <source>
        <strain evidence="9 10">172606-1</strain>
    </source>
</reference>
<accession>A0A6C0GRA9</accession>
<gene>
    <name evidence="9" type="ORF">GXP67_27320</name>
</gene>
<dbReference type="InterPro" id="IPR003838">
    <property type="entry name" value="ABC3_permease_C"/>
</dbReference>
<dbReference type="Proteomes" id="UP000480178">
    <property type="component" value="Chromosome"/>
</dbReference>
<dbReference type="PANTHER" id="PTHR30572">
    <property type="entry name" value="MEMBRANE COMPONENT OF TRANSPORTER-RELATED"/>
    <property type="match status" value="1"/>
</dbReference>
<keyword evidence="10" id="KW-1185">Reference proteome</keyword>
<dbReference type="InterPro" id="IPR025857">
    <property type="entry name" value="MacB_PCD"/>
</dbReference>
<sequence length="413" mass="45850">MLFLQLTFESFRFAWHALKSNLTRTILSLLGVTVGIFAIIAVFTIIDSLEKNIRDSMAFLGDKVIYVQKFPWVFGPNYPWWKYVNRPMPNVREFRFLERNLENRQGVAIFDFKSNVTFRSGNNSIEGSNVQGVSYDYSIVSEVPIEEGRYFSIQEVDAAREVAVIGFNIAESLFPNTDPIGKTFKIKGLPFKVIAVMEKQGSSIMGGPDYDNTSLIPYGAFSKMYTTRWSQPLIAVKGLETDEGLMELESEITGLMRSRRGLKPTQEDNFALNRPEMAGNAITSVFGVINFAGGFISFFSILVGGFGIANIMFVSVKERTNIIGIQKSLGAKNYFILFQFLFEAVFLCLLGGGVGILIVYLLTFIPLGSLEVILSFKNIMIGLGLSSIIGVLAGIIPAFVAARLDPVIAIRSK</sequence>
<dbReference type="PANTHER" id="PTHR30572:SF15">
    <property type="entry name" value="ABC TRANSPORTER PERMEASE"/>
    <property type="match status" value="1"/>
</dbReference>
<name>A0A6C0GRA9_9BACT</name>
<feature type="transmembrane region" description="Helical" evidence="6">
    <location>
        <begin position="26"/>
        <end position="46"/>
    </location>
</feature>
<dbReference type="EMBL" id="CP048222">
    <property type="protein sequence ID" value="QHT70092.1"/>
    <property type="molecule type" value="Genomic_DNA"/>
</dbReference>
<feature type="transmembrane region" description="Helical" evidence="6">
    <location>
        <begin position="334"/>
        <end position="367"/>
    </location>
</feature>
<dbReference type="InterPro" id="IPR050250">
    <property type="entry name" value="Macrolide_Exporter_MacB"/>
</dbReference>
<dbReference type="Pfam" id="PF02687">
    <property type="entry name" value="FtsX"/>
    <property type="match status" value="1"/>
</dbReference>
<organism evidence="9 10">
    <name type="scientific">Rhodocytophaga rosea</name>
    <dbReference type="NCBI Taxonomy" id="2704465"/>
    <lineage>
        <taxon>Bacteria</taxon>
        <taxon>Pseudomonadati</taxon>
        <taxon>Bacteroidota</taxon>
        <taxon>Cytophagia</taxon>
        <taxon>Cytophagales</taxon>
        <taxon>Rhodocytophagaceae</taxon>
        <taxon>Rhodocytophaga</taxon>
    </lineage>
</organism>
<comment type="subcellular location">
    <subcellularLocation>
        <location evidence="1">Cell membrane</location>
        <topology evidence="1">Multi-pass membrane protein</topology>
    </subcellularLocation>
</comment>
<evidence type="ECO:0000256" key="1">
    <source>
        <dbReference type="ARBA" id="ARBA00004651"/>
    </source>
</evidence>
<keyword evidence="5 6" id="KW-0472">Membrane</keyword>
<evidence type="ECO:0000259" key="7">
    <source>
        <dbReference type="Pfam" id="PF02687"/>
    </source>
</evidence>
<dbReference type="Pfam" id="PF12704">
    <property type="entry name" value="MacB_PCD"/>
    <property type="match status" value="1"/>
</dbReference>
<dbReference type="GO" id="GO:0022857">
    <property type="term" value="F:transmembrane transporter activity"/>
    <property type="evidence" value="ECO:0007669"/>
    <property type="project" value="TreeGrafter"/>
</dbReference>
<evidence type="ECO:0000313" key="10">
    <source>
        <dbReference type="Proteomes" id="UP000480178"/>
    </source>
</evidence>
<evidence type="ECO:0000256" key="3">
    <source>
        <dbReference type="ARBA" id="ARBA00022692"/>
    </source>
</evidence>